<sequence>MATATYTPTTSDSNIVNLWRFVQIGVVEAFGFGVPEWNWLQKLKNFDVDWSTREISMELDLDDDINVASIPEGGKEARPASPTAAKAVLTWILLNKRFTISKTAKYISQQQGTRPMLVDQLKWQSKKAVQSIRRRIGDYFYGFSSGTLFHAATSAGASSALVVDDLYGISGLGGTTANRRAVDLVRPSEYLGLDTAGTFDEIVQVSSIARSTNTITLASAAANIADGDLVTHAASVENTTAAGTDVGRALVGVLDQMTTASVHGFSSATNDRWDAALSNSDGGRFTGVKLRKLKQAINNNGGGTLDTVIWTQGIENDVFAQLQAGLRFSDSFGMEMDGSPKSKGVKFMTTKRVPDGYVFGWDSKHSIGKGSLLPDPGTQAFSDGKELINDSGFIFRC</sequence>
<reference evidence="1" key="1">
    <citation type="journal article" date="2015" name="Nature">
        <title>Complex archaea that bridge the gap between prokaryotes and eukaryotes.</title>
        <authorList>
            <person name="Spang A."/>
            <person name="Saw J.H."/>
            <person name="Jorgensen S.L."/>
            <person name="Zaremba-Niedzwiedzka K."/>
            <person name="Martijn J."/>
            <person name="Lind A.E."/>
            <person name="van Eijk R."/>
            <person name="Schleper C."/>
            <person name="Guy L."/>
            <person name="Ettema T.J."/>
        </authorList>
    </citation>
    <scope>NUCLEOTIDE SEQUENCE</scope>
</reference>
<dbReference type="EMBL" id="LAZR01028912">
    <property type="protein sequence ID" value="KKL61130.1"/>
    <property type="molecule type" value="Genomic_DNA"/>
</dbReference>
<name>A0A0F9FUW7_9ZZZZ</name>
<organism evidence="1">
    <name type="scientific">marine sediment metagenome</name>
    <dbReference type="NCBI Taxonomy" id="412755"/>
    <lineage>
        <taxon>unclassified sequences</taxon>
        <taxon>metagenomes</taxon>
        <taxon>ecological metagenomes</taxon>
    </lineage>
</organism>
<protein>
    <submittedName>
        <fullName evidence="1">Uncharacterized protein</fullName>
    </submittedName>
</protein>
<proteinExistence type="predicted"/>
<comment type="caution">
    <text evidence="1">The sequence shown here is derived from an EMBL/GenBank/DDBJ whole genome shotgun (WGS) entry which is preliminary data.</text>
</comment>
<gene>
    <name evidence="1" type="ORF">LCGC14_2198410</name>
</gene>
<dbReference type="AlphaFoldDB" id="A0A0F9FUW7"/>
<evidence type="ECO:0000313" key="1">
    <source>
        <dbReference type="EMBL" id="KKL61130.1"/>
    </source>
</evidence>
<accession>A0A0F9FUW7</accession>